<feature type="binding site" evidence="6">
    <location>
        <position position="194"/>
    </location>
    <ligand>
        <name>Mg(2+)</name>
        <dbReference type="ChEBI" id="CHEBI:18420"/>
        <label>1</label>
    </ligand>
</feature>
<dbReference type="GO" id="GO:0006284">
    <property type="term" value="P:base-excision repair"/>
    <property type="evidence" value="ECO:0007669"/>
    <property type="project" value="TreeGrafter"/>
</dbReference>
<feature type="binding site" evidence="6">
    <location>
        <position position="7"/>
    </location>
    <ligand>
        <name>Mg(2+)</name>
        <dbReference type="ChEBI" id="CHEBI:18420"/>
        <label>1</label>
    </ligand>
</feature>
<comment type="similarity">
    <text evidence="1 8">Belongs to the DNA repair enzymes AP/ExoA family.</text>
</comment>
<keyword evidence="11" id="KW-0255">Endonuclease</keyword>
<feature type="site" description="Transition state stabilizer" evidence="7">
    <location>
        <position position="196"/>
    </location>
</feature>
<dbReference type="CDD" id="cd09088">
    <property type="entry name" value="Ape2-like_AP-endo"/>
    <property type="match status" value="1"/>
</dbReference>
<evidence type="ECO:0000256" key="6">
    <source>
        <dbReference type="PIRSR" id="PIRSR604808-2"/>
    </source>
</evidence>
<keyword evidence="4 6" id="KW-0460">Magnesium</keyword>
<dbReference type="GO" id="GO:0005634">
    <property type="term" value="C:nucleus"/>
    <property type="evidence" value="ECO:0007669"/>
    <property type="project" value="TreeGrafter"/>
</dbReference>
<keyword evidence="2 6" id="KW-0479">Metal-binding</keyword>
<keyword evidence="3" id="KW-0378">Hydrolase</keyword>
<evidence type="ECO:0000256" key="2">
    <source>
        <dbReference type="ARBA" id="ARBA00022723"/>
    </source>
</evidence>
<feature type="binding site" evidence="6">
    <location>
        <position position="315"/>
    </location>
    <ligand>
        <name>Mg(2+)</name>
        <dbReference type="ChEBI" id="CHEBI:18420"/>
        <label>1</label>
    </ligand>
</feature>
<feature type="active site" description="Proton donor/acceptor" evidence="5">
    <location>
        <position position="194"/>
    </location>
</feature>
<dbReference type="InterPro" id="IPR005135">
    <property type="entry name" value="Endo/exonuclease/phosphatase"/>
</dbReference>
<dbReference type="GO" id="GO:0008311">
    <property type="term" value="F:double-stranded DNA 3'-5' DNA exonuclease activity"/>
    <property type="evidence" value="ECO:0007669"/>
    <property type="project" value="TreeGrafter"/>
</dbReference>
<dbReference type="Gene3D" id="3.60.10.10">
    <property type="entry name" value="Endonuclease/exonuclease/phosphatase"/>
    <property type="match status" value="1"/>
</dbReference>
<dbReference type="InterPro" id="IPR004808">
    <property type="entry name" value="AP_endonuc_1"/>
</dbReference>
<feature type="site" description="Interaction with DNA substrate" evidence="7">
    <location>
        <position position="315"/>
    </location>
</feature>
<dbReference type="OrthoDB" id="391817at2759"/>
<protein>
    <recommendedName>
        <fullName evidence="8">DNA-(apurinic or apyrimidinic site) endonuclease</fullName>
        <ecNumber evidence="8">3.1.-.-</ecNumber>
    </recommendedName>
</protein>
<dbReference type="GO" id="GO:0003906">
    <property type="term" value="F:DNA-(apurinic or apyrimidinic site) endonuclease activity"/>
    <property type="evidence" value="ECO:0007669"/>
    <property type="project" value="TreeGrafter"/>
</dbReference>
<feature type="binding site" evidence="6">
    <location>
        <position position="42"/>
    </location>
    <ligand>
        <name>Mg(2+)</name>
        <dbReference type="ChEBI" id="CHEBI:18420"/>
        <label>1</label>
    </ligand>
</feature>
<dbReference type="GO" id="GO:0008081">
    <property type="term" value="F:phosphoric diester hydrolase activity"/>
    <property type="evidence" value="ECO:0007669"/>
    <property type="project" value="TreeGrafter"/>
</dbReference>
<name>A0A550BZW3_9AGAR</name>
<dbReference type="InterPro" id="IPR036691">
    <property type="entry name" value="Endo/exonu/phosph_ase_sf"/>
</dbReference>
<dbReference type="SUPFAM" id="SSF56219">
    <property type="entry name" value="DNase I-like"/>
    <property type="match status" value="1"/>
</dbReference>
<organism evidence="11 12">
    <name type="scientific">Schizophyllum amplum</name>
    <dbReference type="NCBI Taxonomy" id="97359"/>
    <lineage>
        <taxon>Eukaryota</taxon>
        <taxon>Fungi</taxon>
        <taxon>Dikarya</taxon>
        <taxon>Basidiomycota</taxon>
        <taxon>Agaricomycotina</taxon>
        <taxon>Agaricomycetes</taxon>
        <taxon>Agaricomycetidae</taxon>
        <taxon>Agaricales</taxon>
        <taxon>Schizophyllaceae</taxon>
        <taxon>Schizophyllum</taxon>
    </lineage>
</organism>
<keyword evidence="8" id="KW-0227">DNA damage</keyword>
<evidence type="ECO:0000256" key="4">
    <source>
        <dbReference type="ARBA" id="ARBA00022842"/>
    </source>
</evidence>
<dbReference type="NCBIfam" id="TIGR00633">
    <property type="entry name" value="xth"/>
    <property type="match status" value="1"/>
</dbReference>
<dbReference type="AlphaFoldDB" id="A0A550BZW3"/>
<evidence type="ECO:0000259" key="10">
    <source>
        <dbReference type="Pfam" id="PF03372"/>
    </source>
</evidence>
<keyword evidence="11" id="KW-0269">Exonuclease</keyword>
<keyword evidence="6" id="KW-0464">Manganese</keyword>
<dbReference type="EMBL" id="VDMD01000039">
    <property type="protein sequence ID" value="TRM58090.1"/>
    <property type="molecule type" value="Genomic_DNA"/>
</dbReference>
<comment type="cofactor">
    <cofactor evidence="6 8">
        <name>Mg(2+)</name>
        <dbReference type="ChEBI" id="CHEBI:18420"/>
    </cofactor>
    <cofactor evidence="6 8">
        <name>Mn(2+)</name>
        <dbReference type="ChEBI" id="CHEBI:29035"/>
    </cofactor>
    <text evidence="6 8">Probably binds two magnesium or manganese ions per subunit.</text>
</comment>
<feature type="binding site" evidence="6">
    <location>
        <position position="196"/>
    </location>
    <ligand>
        <name>Mg(2+)</name>
        <dbReference type="ChEBI" id="CHEBI:18420"/>
        <label>1</label>
    </ligand>
</feature>
<evidence type="ECO:0000256" key="5">
    <source>
        <dbReference type="PIRSR" id="PIRSR604808-1"/>
    </source>
</evidence>
<evidence type="ECO:0000256" key="1">
    <source>
        <dbReference type="ARBA" id="ARBA00007092"/>
    </source>
</evidence>
<feature type="site" description="Important for catalytic activity" evidence="7">
    <location>
        <position position="289"/>
    </location>
</feature>
<sequence length="687" mass="75283">MKILTWNINGIRTIPQYHPWNGLKSHKDILDKLDADIICFQEMKSSRQNLPKDVAIPPQYTSFFSFPTKKAGYSGVAIYAREQYTPRKAEDYLCGPPTTASADAESDRISQSLSSYPAHSAGQDDEIDWKLLDAEGRTLVADFGLFVLINVYCPNDGTDTSERIKYKMDFHRALSERVKRLMVDDGREVIVVGDLNAVADLRDHCEGALTLRKIVDEQRKEGQEITEREAEEIFYDAMPARRWLRDCLVEYGGPLLDVCRRFWPDRKGMYTCWNTKISARASNYGTRIDFILVTPGLLPLIKHADIQPDVKGSDHCPVVVELHDEVDVGSIPPSVKASLDAAQTLDATQDPLAKVPLRSLMAPPDTAPRLASKNWDEYSGKQRLLDGFFRGKTATAEGGGKGKAGKTKSKARPTLRASTSTPRVSTSTPRVSTSTPRVPTSASQTPDPASISPEPGSTASPAPQPPSEPPMTSSKPPTTSSKPPTAKRKSTSATPAPSKKQKVIEGEGQTKLSAFFAKPSASSKKPTPAPTPDERQAESAPLASQPDDDDQDYQFALELSRQYEDSGAKLVVASGSKPTVGPKGAAPSLSGTQRSPSTGSTSTSSWQDLLTAPPIPHCLVHDEPAREFVVNKKGENKGRACPRPVGPGYDKGRAERRREDVDPQFKCDFFKWKSDVRKEFNSRRGKG</sequence>
<feature type="region of interest" description="Disordered" evidence="9">
    <location>
        <begin position="635"/>
        <end position="658"/>
    </location>
</feature>
<feature type="compositionally biased region" description="Low complexity" evidence="9">
    <location>
        <begin position="590"/>
        <end position="605"/>
    </location>
</feature>
<feature type="domain" description="Endonuclease/exonuclease/phosphatase" evidence="10">
    <location>
        <begin position="4"/>
        <end position="315"/>
    </location>
</feature>
<dbReference type="PANTHER" id="PTHR22748">
    <property type="entry name" value="AP ENDONUCLEASE"/>
    <property type="match status" value="1"/>
</dbReference>
<keyword evidence="12" id="KW-1185">Reference proteome</keyword>
<feature type="binding site" evidence="6">
    <location>
        <position position="314"/>
    </location>
    <ligand>
        <name>Mg(2+)</name>
        <dbReference type="ChEBI" id="CHEBI:18420"/>
        <label>1</label>
    </ligand>
</feature>
<dbReference type="GO" id="GO:0046872">
    <property type="term" value="F:metal ion binding"/>
    <property type="evidence" value="ECO:0007669"/>
    <property type="project" value="UniProtKB-KW"/>
</dbReference>
<feature type="compositionally biased region" description="Basic residues" evidence="9">
    <location>
        <begin position="403"/>
        <end position="413"/>
    </location>
</feature>
<evidence type="ECO:0000256" key="9">
    <source>
        <dbReference type="SAM" id="MobiDB-lite"/>
    </source>
</evidence>
<feature type="region of interest" description="Disordered" evidence="9">
    <location>
        <begin position="392"/>
        <end position="610"/>
    </location>
</feature>
<dbReference type="PANTHER" id="PTHR22748:SF4">
    <property type="entry name" value="DNA-(APURINIC OR APYRIMIDINIC SITE) ENDONUCLEASE 2"/>
    <property type="match status" value="1"/>
</dbReference>
<feature type="compositionally biased region" description="Low complexity" evidence="9">
    <location>
        <begin position="418"/>
        <end position="441"/>
    </location>
</feature>
<accession>A0A550BZW3</accession>
<comment type="caution">
    <text evidence="11">The sequence shown here is derived from an EMBL/GenBank/DDBJ whole genome shotgun (WGS) entry which is preliminary data.</text>
</comment>
<feature type="compositionally biased region" description="Low complexity" evidence="9">
    <location>
        <begin position="513"/>
        <end position="526"/>
    </location>
</feature>
<evidence type="ECO:0000256" key="8">
    <source>
        <dbReference type="RuleBase" id="RU362131"/>
    </source>
</evidence>
<keyword evidence="11" id="KW-0540">Nuclease</keyword>
<evidence type="ECO:0000313" key="11">
    <source>
        <dbReference type="EMBL" id="TRM58090.1"/>
    </source>
</evidence>
<feature type="compositionally biased region" description="Low complexity" evidence="9">
    <location>
        <begin position="470"/>
        <end position="484"/>
    </location>
</feature>
<dbReference type="PROSITE" id="PS51435">
    <property type="entry name" value="AP_NUCLEASE_F1_4"/>
    <property type="match status" value="1"/>
</dbReference>
<keyword evidence="8" id="KW-0234">DNA repair</keyword>
<gene>
    <name evidence="11" type="ORF">BD626DRAFT_464156</name>
</gene>
<evidence type="ECO:0000256" key="3">
    <source>
        <dbReference type="ARBA" id="ARBA00022801"/>
    </source>
</evidence>
<evidence type="ECO:0000256" key="7">
    <source>
        <dbReference type="PIRSR" id="PIRSR604808-3"/>
    </source>
</evidence>
<dbReference type="Pfam" id="PF03372">
    <property type="entry name" value="Exo_endo_phos"/>
    <property type="match status" value="1"/>
</dbReference>
<reference evidence="11 12" key="1">
    <citation type="journal article" date="2019" name="New Phytol.">
        <title>Comparative genomics reveals unique wood-decay strategies and fruiting body development in the Schizophyllaceae.</title>
        <authorList>
            <person name="Almasi E."/>
            <person name="Sahu N."/>
            <person name="Krizsan K."/>
            <person name="Balint B."/>
            <person name="Kovacs G.M."/>
            <person name="Kiss B."/>
            <person name="Cseklye J."/>
            <person name="Drula E."/>
            <person name="Henrissat B."/>
            <person name="Nagy I."/>
            <person name="Chovatia M."/>
            <person name="Adam C."/>
            <person name="LaButti K."/>
            <person name="Lipzen A."/>
            <person name="Riley R."/>
            <person name="Grigoriev I.V."/>
            <person name="Nagy L.G."/>
        </authorList>
    </citation>
    <scope>NUCLEOTIDE SEQUENCE [LARGE SCALE GENOMIC DNA]</scope>
    <source>
        <strain evidence="11 12">NL-1724</strain>
    </source>
</reference>
<dbReference type="STRING" id="97359.A0A550BZW3"/>
<dbReference type="Proteomes" id="UP000320762">
    <property type="component" value="Unassembled WGS sequence"/>
</dbReference>
<feature type="active site" evidence="5">
    <location>
        <position position="152"/>
    </location>
</feature>
<proteinExistence type="inferred from homology"/>
<evidence type="ECO:0000313" key="12">
    <source>
        <dbReference type="Proteomes" id="UP000320762"/>
    </source>
</evidence>
<dbReference type="EC" id="3.1.-.-" evidence="8"/>
<feature type="active site" description="Proton acceptor" evidence="5">
    <location>
        <position position="315"/>
    </location>
</feature>